<dbReference type="EMBL" id="JAENIM010000047">
    <property type="protein sequence ID" value="MBK1792872.1"/>
    <property type="molecule type" value="Genomic_DNA"/>
</dbReference>
<keyword evidence="3" id="KW-1185">Reference proteome</keyword>
<accession>A0A8J7MH69</accession>
<comment type="caution">
    <text evidence="2">The sequence shown here is derived from an EMBL/GenBank/DDBJ whole genome shotgun (WGS) entry which is preliminary data.</text>
</comment>
<feature type="compositionally biased region" description="Low complexity" evidence="1">
    <location>
        <begin position="70"/>
        <end position="82"/>
    </location>
</feature>
<sequence>MNRTEIFSAGAAVLAGLAVVVAVWPKDEPAGEQQTLQRIQQQVDKLERNINRLEARMGQTSYASSAATADNSQSSQSINDNSAGGSVADLAVRQNELEQRLESLGVLAHFEAMNAKVDEAYQKALDEEMSKKDRLEALALLKEEGRIDEAVVSSMMDLWDGLADDKSTMFDRWMLMENLRGVNDERLRNNLLEVLDNEPGPKMTSQVLSTLEPMLPDPAISEWLNYLSENSTEASVQKYANEVLSRAANKE</sequence>
<feature type="region of interest" description="Disordered" evidence="1">
    <location>
        <begin position="61"/>
        <end position="84"/>
    </location>
</feature>
<dbReference type="RefSeq" id="WP_200312877.1">
    <property type="nucleotide sequence ID" value="NZ_JAENIM010000047.1"/>
</dbReference>
<evidence type="ECO:0000256" key="1">
    <source>
        <dbReference type="SAM" id="MobiDB-lite"/>
    </source>
</evidence>
<reference evidence="2" key="1">
    <citation type="submission" date="2021-01" db="EMBL/GenBank/DDBJ databases">
        <title>Modified the classification status of verrucomicrobia.</title>
        <authorList>
            <person name="Feng X."/>
        </authorList>
    </citation>
    <scope>NUCLEOTIDE SEQUENCE</scope>
    <source>
        <strain evidence="2">_KCTC 22039</strain>
    </source>
</reference>
<name>A0A8J7MH69_9BACT</name>
<protein>
    <submittedName>
        <fullName evidence="2">Uncharacterized protein</fullName>
    </submittedName>
</protein>
<dbReference type="Proteomes" id="UP000624703">
    <property type="component" value="Unassembled WGS sequence"/>
</dbReference>
<evidence type="ECO:0000313" key="3">
    <source>
        <dbReference type="Proteomes" id="UP000624703"/>
    </source>
</evidence>
<organism evidence="2 3">
    <name type="scientific">Persicirhabdus sediminis</name>
    <dbReference type="NCBI Taxonomy" id="454144"/>
    <lineage>
        <taxon>Bacteria</taxon>
        <taxon>Pseudomonadati</taxon>
        <taxon>Verrucomicrobiota</taxon>
        <taxon>Verrucomicrobiia</taxon>
        <taxon>Verrucomicrobiales</taxon>
        <taxon>Verrucomicrobiaceae</taxon>
        <taxon>Persicirhabdus</taxon>
    </lineage>
</organism>
<dbReference type="AlphaFoldDB" id="A0A8J7MH69"/>
<proteinExistence type="predicted"/>
<evidence type="ECO:0000313" key="2">
    <source>
        <dbReference type="EMBL" id="MBK1792872.1"/>
    </source>
</evidence>
<gene>
    <name evidence="2" type="ORF">JIN82_17030</name>
</gene>